<dbReference type="EMBL" id="CP036426">
    <property type="protein sequence ID" value="QDV34125.1"/>
    <property type="molecule type" value="Genomic_DNA"/>
</dbReference>
<organism evidence="3 4">
    <name type="scientific">Tautonia plasticadhaerens</name>
    <dbReference type="NCBI Taxonomy" id="2527974"/>
    <lineage>
        <taxon>Bacteria</taxon>
        <taxon>Pseudomonadati</taxon>
        <taxon>Planctomycetota</taxon>
        <taxon>Planctomycetia</taxon>
        <taxon>Isosphaerales</taxon>
        <taxon>Isosphaeraceae</taxon>
        <taxon>Tautonia</taxon>
    </lineage>
</organism>
<keyword evidence="1" id="KW-0175">Coiled coil</keyword>
<feature type="coiled-coil region" evidence="1">
    <location>
        <begin position="60"/>
        <end position="87"/>
    </location>
</feature>
<evidence type="ECO:0000256" key="2">
    <source>
        <dbReference type="SAM" id="Phobius"/>
    </source>
</evidence>
<reference evidence="3 4" key="1">
    <citation type="submission" date="2019-02" db="EMBL/GenBank/DDBJ databases">
        <title>Deep-cultivation of Planctomycetes and their phenomic and genomic characterization uncovers novel biology.</title>
        <authorList>
            <person name="Wiegand S."/>
            <person name="Jogler M."/>
            <person name="Boedeker C."/>
            <person name="Pinto D."/>
            <person name="Vollmers J."/>
            <person name="Rivas-Marin E."/>
            <person name="Kohn T."/>
            <person name="Peeters S.H."/>
            <person name="Heuer A."/>
            <person name="Rast P."/>
            <person name="Oberbeckmann S."/>
            <person name="Bunk B."/>
            <person name="Jeske O."/>
            <person name="Meyerdierks A."/>
            <person name="Storesund J.E."/>
            <person name="Kallscheuer N."/>
            <person name="Luecker S."/>
            <person name="Lage O.M."/>
            <person name="Pohl T."/>
            <person name="Merkel B.J."/>
            <person name="Hornburger P."/>
            <person name="Mueller R.-W."/>
            <person name="Bruemmer F."/>
            <person name="Labrenz M."/>
            <person name="Spormann A.M."/>
            <person name="Op den Camp H."/>
            <person name="Overmann J."/>
            <person name="Amann R."/>
            <person name="Jetten M.S.M."/>
            <person name="Mascher T."/>
            <person name="Medema M.H."/>
            <person name="Devos D.P."/>
            <person name="Kaster A.-K."/>
            <person name="Ovreas L."/>
            <person name="Rohde M."/>
            <person name="Galperin M.Y."/>
            <person name="Jogler C."/>
        </authorList>
    </citation>
    <scope>NUCLEOTIDE SEQUENCE [LARGE SCALE GENOMIC DNA]</scope>
    <source>
        <strain evidence="3 4">ElP</strain>
    </source>
</reference>
<feature type="transmembrane region" description="Helical" evidence="2">
    <location>
        <begin position="211"/>
        <end position="236"/>
    </location>
</feature>
<accession>A0A518GZW0</accession>
<keyword evidence="4" id="KW-1185">Reference proteome</keyword>
<feature type="transmembrane region" description="Helical" evidence="2">
    <location>
        <begin position="155"/>
        <end position="177"/>
    </location>
</feature>
<dbReference type="KEGG" id="tpla:ElP_20080"/>
<feature type="transmembrane region" description="Helical" evidence="2">
    <location>
        <begin position="20"/>
        <end position="39"/>
    </location>
</feature>
<gene>
    <name evidence="3" type="ORF">ElP_20080</name>
</gene>
<evidence type="ECO:0000313" key="3">
    <source>
        <dbReference type="EMBL" id="QDV34125.1"/>
    </source>
</evidence>
<evidence type="ECO:0000256" key="1">
    <source>
        <dbReference type="SAM" id="Coils"/>
    </source>
</evidence>
<sequence length="264" mass="28528">MTAPHPPIPVRPRPRPVRALGVLNIVFGAILLAYSWLMLGGMAFNGMSPGPTEALEEAVVATAKADHEETLRRLESLERRAEHDEAREVFRAERLRREEAGPGVPPQAQMFLMSGEMRGMMAWTGVGAVLGLGLNLALIASGVGLVQRVEWGRRLGLRTAAVKLPVVVVMQVLWLAWVVPSLSRAVGEPVGDMMAAQGGGMPAGMPNMTQLYAVIYSIWGVVVLLLGSTYPIILLVMLRRPGLKAACEPAERRGRAMLLEAARS</sequence>
<feature type="transmembrane region" description="Helical" evidence="2">
    <location>
        <begin position="120"/>
        <end position="143"/>
    </location>
</feature>
<dbReference type="AlphaFoldDB" id="A0A518GZW0"/>
<evidence type="ECO:0000313" key="4">
    <source>
        <dbReference type="Proteomes" id="UP000317835"/>
    </source>
</evidence>
<keyword evidence="2" id="KW-0812">Transmembrane</keyword>
<proteinExistence type="predicted"/>
<keyword evidence="2" id="KW-0472">Membrane</keyword>
<name>A0A518GZW0_9BACT</name>
<dbReference type="Proteomes" id="UP000317835">
    <property type="component" value="Chromosome"/>
</dbReference>
<protein>
    <submittedName>
        <fullName evidence="3">Uncharacterized protein</fullName>
    </submittedName>
</protein>
<keyword evidence="2" id="KW-1133">Transmembrane helix</keyword>